<dbReference type="PROSITE" id="PS51257">
    <property type="entry name" value="PROKAR_LIPOPROTEIN"/>
    <property type="match status" value="1"/>
</dbReference>
<dbReference type="EMBL" id="LT837803">
    <property type="protein sequence ID" value="SMB27660.1"/>
    <property type="molecule type" value="Genomic_DNA"/>
</dbReference>
<protein>
    <recommendedName>
        <fullName evidence="4">Lipoprotein</fullName>
    </recommendedName>
</protein>
<evidence type="ECO:0000256" key="1">
    <source>
        <dbReference type="SAM" id="MobiDB-lite"/>
    </source>
</evidence>
<dbReference type="Proteomes" id="UP000242886">
    <property type="component" value="Chromosome SDENCHOL"/>
</dbReference>
<dbReference type="AlphaFoldDB" id="A0A7Z7HSE2"/>
<sequence>MKANNAISVTKPLTLTLAAAPALLLAACVTINIYFPAAAAEKMADKIIDEVWQAQKEGASKPQAAPVAPAKADNPNVSGEEK</sequence>
<gene>
    <name evidence="2" type="ORF">SDENCHOL_20441</name>
</gene>
<name>A0A7Z7HSE2_9PROT</name>
<proteinExistence type="predicted"/>
<evidence type="ECO:0000313" key="3">
    <source>
        <dbReference type="Proteomes" id="UP000242886"/>
    </source>
</evidence>
<accession>A0A7Z7HSE2</accession>
<feature type="compositionally biased region" description="Low complexity" evidence="1">
    <location>
        <begin position="60"/>
        <end position="82"/>
    </location>
</feature>
<feature type="region of interest" description="Disordered" evidence="1">
    <location>
        <begin position="58"/>
        <end position="82"/>
    </location>
</feature>
<reference evidence="2" key="1">
    <citation type="submission" date="2017-03" db="EMBL/GenBank/DDBJ databases">
        <authorList>
            <consortium name="AG Boll"/>
        </authorList>
    </citation>
    <scope>NUCLEOTIDE SEQUENCE [LARGE SCALE GENOMIC DNA]</scope>
    <source>
        <strain evidence="2">Chol</strain>
    </source>
</reference>
<keyword evidence="3" id="KW-1185">Reference proteome</keyword>
<evidence type="ECO:0000313" key="2">
    <source>
        <dbReference type="EMBL" id="SMB27660.1"/>
    </source>
</evidence>
<dbReference type="RefSeq" id="WP_231912956.1">
    <property type="nucleotide sequence ID" value="NZ_LT837803.1"/>
</dbReference>
<evidence type="ECO:0008006" key="4">
    <source>
        <dbReference type="Google" id="ProtNLM"/>
    </source>
</evidence>
<organism evidence="2 3">
    <name type="scientific">Sterolibacterium denitrificans</name>
    <dbReference type="NCBI Taxonomy" id="157592"/>
    <lineage>
        <taxon>Bacteria</taxon>
        <taxon>Pseudomonadati</taxon>
        <taxon>Pseudomonadota</taxon>
        <taxon>Betaproteobacteria</taxon>
        <taxon>Nitrosomonadales</taxon>
        <taxon>Sterolibacteriaceae</taxon>
        <taxon>Sterolibacterium</taxon>
    </lineage>
</organism>